<dbReference type="SUPFAM" id="SSF53335">
    <property type="entry name" value="S-adenosyl-L-methionine-dependent methyltransferases"/>
    <property type="match status" value="1"/>
</dbReference>
<feature type="compositionally biased region" description="Acidic residues" evidence="4">
    <location>
        <begin position="205"/>
        <end position="218"/>
    </location>
</feature>
<evidence type="ECO:0000256" key="1">
    <source>
        <dbReference type="ARBA" id="ARBA00008361"/>
    </source>
</evidence>
<gene>
    <name evidence="6" type="ORF">BLNAU_24018</name>
</gene>
<keyword evidence="7" id="KW-1185">Reference proteome</keyword>
<evidence type="ECO:0000313" key="7">
    <source>
        <dbReference type="Proteomes" id="UP001281761"/>
    </source>
</evidence>
<dbReference type="PANTHER" id="PTHR12176">
    <property type="entry name" value="SAM-DEPENDENT METHYLTRANSFERASE SUPERFAMILY PROTEIN"/>
    <property type="match status" value="1"/>
</dbReference>
<organism evidence="6 7">
    <name type="scientific">Blattamonas nauphoetae</name>
    <dbReference type="NCBI Taxonomy" id="2049346"/>
    <lineage>
        <taxon>Eukaryota</taxon>
        <taxon>Metamonada</taxon>
        <taxon>Preaxostyla</taxon>
        <taxon>Oxymonadida</taxon>
        <taxon>Blattamonas</taxon>
    </lineage>
</organism>
<keyword evidence="2 6" id="KW-0489">Methyltransferase</keyword>
<feature type="domain" description="Methyltransferase" evidence="5">
    <location>
        <begin position="44"/>
        <end position="143"/>
    </location>
</feature>
<dbReference type="Proteomes" id="UP001281761">
    <property type="component" value="Unassembled WGS sequence"/>
</dbReference>
<dbReference type="InterPro" id="IPR041698">
    <property type="entry name" value="Methyltransf_25"/>
</dbReference>
<dbReference type="Gene3D" id="3.40.50.150">
    <property type="entry name" value="Vaccinia Virus protein VP39"/>
    <property type="match status" value="1"/>
</dbReference>
<dbReference type="EMBL" id="JARBJD010000555">
    <property type="protein sequence ID" value="KAK2941071.1"/>
    <property type="molecule type" value="Genomic_DNA"/>
</dbReference>
<evidence type="ECO:0000256" key="2">
    <source>
        <dbReference type="ARBA" id="ARBA00022603"/>
    </source>
</evidence>
<dbReference type="InterPro" id="IPR029063">
    <property type="entry name" value="SAM-dependent_MTases_sf"/>
</dbReference>
<proteinExistence type="inferred from homology"/>
<feature type="region of interest" description="Disordered" evidence="4">
    <location>
        <begin position="202"/>
        <end position="256"/>
    </location>
</feature>
<dbReference type="InterPro" id="IPR051419">
    <property type="entry name" value="Lys/N-term_MeTrsfase_sf"/>
</dbReference>
<evidence type="ECO:0000256" key="3">
    <source>
        <dbReference type="ARBA" id="ARBA00022679"/>
    </source>
</evidence>
<keyword evidence="3" id="KW-0808">Transferase</keyword>
<sequence>MPNYGSVDYWNDRYTQSSEPFEWYQDYTAISTVLGEFIQPEQKILFIGCGTSVIPSELNKAGFTDIDCVDFSEVAIAAMQERYEGLEGLRFTVGDATSLSNFEAESFDVIIDKACLDAQICGHLEKDIANAILTEVNRLLKPGAIFLEITYGEPERRHPYLERSDLGWTIEDRPLPRPVVTTETPAVEGRENHFLYICTKPIPEEAPEEEVKEGEAEDGGEKEGSGEQDEAEPTEVQEGDEGAAAEEQGEGEEQTE</sequence>
<comment type="caution">
    <text evidence="6">The sequence shown here is derived from an EMBL/GenBank/DDBJ whole genome shotgun (WGS) entry which is preliminary data.</text>
</comment>
<feature type="compositionally biased region" description="Acidic residues" evidence="4">
    <location>
        <begin position="226"/>
        <end position="256"/>
    </location>
</feature>
<dbReference type="GO" id="GO:0032259">
    <property type="term" value="P:methylation"/>
    <property type="evidence" value="ECO:0007669"/>
    <property type="project" value="UniProtKB-KW"/>
</dbReference>
<name>A0ABQ9WNL9_9EUKA</name>
<evidence type="ECO:0000313" key="6">
    <source>
        <dbReference type="EMBL" id="KAK2941071.1"/>
    </source>
</evidence>
<comment type="similarity">
    <text evidence="1">Belongs to the methyltransferase superfamily.</text>
</comment>
<dbReference type="PANTHER" id="PTHR12176:SF79">
    <property type="entry name" value="METHYLTRANSFERASE TYPE 11 DOMAIN-CONTAINING PROTEIN"/>
    <property type="match status" value="1"/>
</dbReference>
<protein>
    <submittedName>
        <fullName evidence="6">S-adenosyl-L-methionine dependent methyltransferase</fullName>
    </submittedName>
</protein>
<dbReference type="GO" id="GO:0008168">
    <property type="term" value="F:methyltransferase activity"/>
    <property type="evidence" value="ECO:0007669"/>
    <property type="project" value="UniProtKB-KW"/>
</dbReference>
<dbReference type="Pfam" id="PF13649">
    <property type="entry name" value="Methyltransf_25"/>
    <property type="match status" value="1"/>
</dbReference>
<evidence type="ECO:0000259" key="5">
    <source>
        <dbReference type="Pfam" id="PF13649"/>
    </source>
</evidence>
<dbReference type="CDD" id="cd02440">
    <property type="entry name" value="AdoMet_MTases"/>
    <property type="match status" value="1"/>
</dbReference>
<evidence type="ECO:0000256" key="4">
    <source>
        <dbReference type="SAM" id="MobiDB-lite"/>
    </source>
</evidence>
<accession>A0ABQ9WNL9</accession>
<reference evidence="6 7" key="1">
    <citation type="journal article" date="2022" name="bioRxiv">
        <title>Genomics of Preaxostyla Flagellates Illuminates Evolutionary Transitions and the Path Towards Mitochondrial Loss.</title>
        <authorList>
            <person name="Novak L.V.F."/>
            <person name="Treitli S.C."/>
            <person name="Pyrih J."/>
            <person name="Halakuc P."/>
            <person name="Pipaliya S.V."/>
            <person name="Vacek V."/>
            <person name="Brzon O."/>
            <person name="Soukal P."/>
            <person name="Eme L."/>
            <person name="Dacks J.B."/>
            <person name="Karnkowska A."/>
            <person name="Elias M."/>
            <person name="Hampl V."/>
        </authorList>
    </citation>
    <scope>NUCLEOTIDE SEQUENCE [LARGE SCALE GENOMIC DNA]</scope>
    <source>
        <strain evidence="6">NAU3</strain>
        <tissue evidence="6">Gut</tissue>
    </source>
</reference>